<comment type="subcellular location">
    <subcellularLocation>
        <location evidence="1">Nucleus</location>
    </subcellularLocation>
</comment>
<dbReference type="Proteomes" id="UP000261600">
    <property type="component" value="Unplaced"/>
</dbReference>
<dbReference type="PANTHER" id="PTHR10373">
    <property type="entry name" value="TRANSCRIPTION FACTOR 7 FAMILY MEMBER"/>
    <property type="match status" value="1"/>
</dbReference>
<dbReference type="InterPro" id="IPR024940">
    <property type="entry name" value="TCF/LEF"/>
</dbReference>
<evidence type="ECO:0000256" key="9">
    <source>
        <dbReference type="PROSITE-ProRule" id="PRU00267"/>
    </source>
</evidence>
<keyword evidence="4" id="KW-0805">Transcription regulation</keyword>
<dbReference type="Pfam" id="PF00505">
    <property type="entry name" value="HMG_box"/>
    <property type="match status" value="1"/>
</dbReference>
<evidence type="ECO:0000256" key="3">
    <source>
        <dbReference type="ARBA" id="ARBA00022687"/>
    </source>
</evidence>
<reference evidence="12" key="1">
    <citation type="submission" date="2025-08" db="UniProtKB">
        <authorList>
            <consortium name="Ensembl"/>
        </authorList>
    </citation>
    <scope>IDENTIFICATION</scope>
</reference>
<dbReference type="PROSITE" id="PS50118">
    <property type="entry name" value="HMG_BOX_2"/>
    <property type="match status" value="1"/>
</dbReference>
<feature type="region of interest" description="Disordered" evidence="10">
    <location>
        <begin position="116"/>
        <end position="147"/>
    </location>
</feature>
<evidence type="ECO:0000313" key="12">
    <source>
        <dbReference type="Ensembl" id="ENSMALP00000030281.1"/>
    </source>
</evidence>
<dbReference type="GO" id="GO:0000981">
    <property type="term" value="F:DNA-binding transcription factor activity, RNA polymerase II-specific"/>
    <property type="evidence" value="ECO:0007669"/>
    <property type="project" value="TreeGrafter"/>
</dbReference>
<name>A0A3Q3KKB9_MONAL</name>
<keyword evidence="13" id="KW-1185">Reference proteome</keyword>
<keyword evidence="6" id="KW-0010">Activator</keyword>
<dbReference type="PANTHER" id="PTHR10373:SF38">
    <property type="entry name" value="PROTEIN PANGOLIN, ISOFORM J"/>
    <property type="match status" value="1"/>
</dbReference>
<evidence type="ECO:0000256" key="5">
    <source>
        <dbReference type="ARBA" id="ARBA00023125"/>
    </source>
</evidence>
<protein>
    <recommendedName>
        <fullName evidence="11">HMG box domain-containing protein</fullName>
    </recommendedName>
</protein>
<feature type="domain" description="HMG box" evidence="11">
    <location>
        <begin position="144"/>
        <end position="212"/>
    </location>
</feature>
<accession>A0A3Q3KKB9</accession>
<dbReference type="Ensembl" id="ENSMALT00000030816.1">
    <property type="protein sequence ID" value="ENSMALP00000030281.1"/>
    <property type="gene ID" value="ENSMALG00000020944.1"/>
</dbReference>
<comment type="similarity">
    <text evidence="2">Belongs to the TCF/LEF family.</text>
</comment>
<feature type="compositionally biased region" description="Basic residues" evidence="10">
    <location>
        <begin position="219"/>
        <end position="229"/>
    </location>
</feature>
<keyword evidence="3" id="KW-0879">Wnt signaling pathway</keyword>
<keyword evidence="7" id="KW-0804">Transcription</keyword>
<evidence type="ECO:0000259" key="11">
    <source>
        <dbReference type="PROSITE" id="PS50118"/>
    </source>
</evidence>
<evidence type="ECO:0000256" key="2">
    <source>
        <dbReference type="ARBA" id="ARBA00006569"/>
    </source>
</evidence>
<dbReference type="STRING" id="43700.ENSMALP00000030281"/>
<dbReference type="SMART" id="SM00398">
    <property type="entry name" value="HMG"/>
    <property type="match status" value="1"/>
</dbReference>
<evidence type="ECO:0000256" key="1">
    <source>
        <dbReference type="ARBA" id="ARBA00004123"/>
    </source>
</evidence>
<feature type="region of interest" description="Disordered" evidence="10">
    <location>
        <begin position="211"/>
        <end position="240"/>
    </location>
</feature>
<dbReference type="SUPFAM" id="SSF47095">
    <property type="entry name" value="HMG-box"/>
    <property type="match status" value="1"/>
</dbReference>
<evidence type="ECO:0000313" key="13">
    <source>
        <dbReference type="Proteomes" id="UP000261600"/>
    </source>
</evidence>
<keyword evidence="8 9" id="KW-0539">Nucleus</keyword>
<feature type="DNA-binding region" description="HMG box" evidence="9">
    <location>
        <begin position="144"/>
        <end position="212"/>
    </location>
</feature>
<evidence type="ECO:0000256" key="10">
    <source>
        <dbReference type="SAM" id="MobiDB-lite"/>
    </source>
</evidence>
<dbReference type="GO" id="GO:1990907">
    <property type="term" value="C:beta-catenin-TCF complex"/>
    <property type="evidence" value="ECO:0007669"/>
    <property type="project" value="TreeGrafter"/>
</dbReference>
<evidence type="ECO:0000256" key="4">
    <source>
        <dbReference type="ARBA" id="ARBA00023015"/>
    </source>
</evidence>
<organism evidence="12 13">
    <name type="scientific">Monopterus albus</name>
    <name type="common">Swamp eel</name>
    <dbReference type="NCBI Taxonomy" id="43700"/>
    <lineage>
        <taxon>Eukaryota</taxon>
        <taxon>Metazoa</taxon>
        <taxon>Chordata</taxon>
        <taxon>Craniata</taxon>
        <taxon>Vertebrata</taxon>
        <taxon>Euteleostomi</taxon>
        <taxon>Actinopterygii</taxon>
        <taxon>Neopterygii</taxon>
        <taxon>Teleostei</taxon>
        <taxon>Neoteleostei</taxon>
        <taxon>Acanthomorphata</taxon>
        <taxon>Anabantaria</taxon>
        <taxon>Synbranchiformes</taxon>
        <taxon>Synbranchidae</taxon>
        <taxon>Monopterus</taxon>
    </lineage>
</organism>
<sequence>MDLRAEFERVIAEMEWEELVQTIEEMIAANGWADPPNPPFQPPLYPPFPASHTYSSYAHLTDQSGQIYSPAAAYGHGQYGNIPVFKTSEATYQNLVPVGMLNGDLVYMVPTGESAPSVPAAAPLTTPKSNKRKCETREDGGPYIKKPPNAFMAFRKEQAPIVAAELPNSNSAQVNAVVGQRLKVLSKEEQAKYYEEAEMENLLHIMNHPDWSSRDNYGKKRKRVRRKAPTRPEGAGVSSRCDEHPACINITIA</sequence>
<reference evidence="12" key="2">
    <citation type="submission" date="2025-09" db="UniProtKB">
        <authorList>
            <consortium name="Ensembl"/>
        </authorList>
    </citation>
    <scope>IDENTIFICATION</scope>
</reference>
<evidence type="ECO:0000256" key="6">
    <source>
        <dbReference type="ARBA" id="ARBA00023159"/>
    </source>
</evidence>
<keyword evidence="5 9" id="KW-0238">DNA-binding</keyword>
<evidence type="ECO:0000256" key="7">
    <source>
        <dbReference type="ARBA" id="ARBA00023163"/>
    </source>
</evidence>
<dbReference type="GO" id="GO:0000785">
    <property type="term" value="C:chromatin"/>
    <property type="evidence" value="ECO:0007669"/>
    <property type="project" value="TreeGrafter"/>
</dbReference>
<dbReference type="InterPro" id="IPR009071">
    <property type="entry name" value="HMG_box_dom"/>
</dbReference>
<dbReference type="Gene3D" id="1.10.30.10">
    <property type="entry name" value="High mobility group box domain"/>
    <property type="match status" value="1"/>
</dbReference>
<dbReference type="GO" id="GO:0000978">
    <property type="term" value="F:RNA polymerase II cis-regulatory region sequence-specific DNA binding"/>
    <property type="evidence" value="ECO:0007669"/>
    <property type="project" value="TreeGrafter"/>
</dbReference>
<dbReference type="GO" id="GO:0060070">
    <property type="term" value="P:canonical Wnt signaling pathway"/>
    <property type="evidence" value="ECO:0007669"/>
    <property type="project" value="TreeGrafter"/>
</dbReference>
<dbReference type="InterPro" id="IPR036910">
    <property type="entry name" value="HMG_box_dom_sf"/>
</dbReference>
<evidence type="ECO:0000256" key="8">
    <source>
        <dbReference type="ARBA" id="ARBA00023242"/>
    </source>
</evidence>
<proteinExistence type="inferred from homology"/>
<dbReference type="AlphaFoldDB" id="A0A3Q3KKB9"/>